<keyword evidence="7" id="KW-0408">Iron</keyword>
<keyword evidence="8" id="KW-0411">Iron-sulfur</keyword>
<dbReference type="InterPro" id="IPR017896">
    <property type="entry name" value="4Fe4S_Fe-S-bd"/>
</dbReference>
<comment type="caution">
    <text evidence="10">The sequence shown here is derived from an EMBL/GenBank/DDBJ whole genome shotgun (WGS) entry which is preliminary data.</text>
</comment>
<evidence type="ECO:0000256" key="4">
    <source>
        <dbReference type="ARBA" id="ARBA00022723"/>
    </source>
</evidence>
<dbReference type="SUPFAM" id="SSF51905">
    <property type="entry name" value="FAD/NAD(P)-binding domain"/>
    <property type="match status" value="1"/>
</dbReference>
<feature type="domain" description="4Fe-4S ferredoxin-type" evidence="9">
    <location>
        <begin position="202"/>
        <end position="233"/>
    </location>
</feature>
<dbReference type="Pfam" id="PF05199">
    <property type="entry name" value="GMC_oxred_C"/>
    <property type="match status" value="1"/>
</dbReference>
<dbReference type="InterPro" id="IPR036188">
    <property type="entry name" value="FAD/NAD-bd_sf"/>
</dbReference>
<dbReference type="InterPro" id="IPR051473">
    <property type="entry name" value="P2Ox-like"/>
</dbReference>
<dbReference type="PANTHER" id="PTHR42784">
    <property type="entry name" value="PYRANOSE 2-OXIDASE"/>
    <property type="match status" value="1"/>
</dbReference>
<keyword evidence="5" id="KW-0274">FAD</keyword>
<proteinExistence type="inferred from homology"/>
<evidence type="ECO:0000256" key="3">
    <source>
        <dbReference type="ARBA" id="ARBA00022630"/>
    </source>
</evidence>
<evidence type="ECO:0000256" key="6">
    <source>
        <dbReference type="ARBA" id="ARBA00023002"/>
    </source>
</evidence>
<gene>
    <name evidence="10" type="ORF">HC031_06820</name>
</gene>
<accession>A0ABX0XVW1</accession>
<organism evidence="10 11">
    <name type="scientific">Planosporangium thailandense</name>
    <dbReference type="NCBI Taxonomy" id="765197"/>
    <lineage>
        <taxon>Bacteria</taxon>
        <taxon>Bacillati</taxon>
        <taxon>Actinomycetota</taxon>
        <taxon>Actinomycetes</taxon>
        <taxon>Micromonosporales</taxon>
        <taxon>Micromonosporaceae</taxon>
        <taxon>Planosporangium</taxon>
    </lineage>
</organism>
<evidence type="ECO:0000313" key="11">
    <source>
        <dbReference type="Proteomes" id="UP000722989"/>
    </source>
</evidence>
<dbReference type="InterPro" id="IPR017900">
    <property type="entry name" value="4Fe4S_Fe_S_CS"/>
</dbReference>
<evidence type="ECO:0000256" key="8">
    <source>
        <dbReference type="ARBA" id="ARBA00023014"/>
    </source>
</evidence>
<reference evidence="10 11" key="1">
    <citation type="submission" date="2020-03" db="EMBL/GenBank/DDBJ databases">
        <title>WGS of the type strain of Planosporangium spp.</title>
        <authorList>
            <person name="Thawai C."/>
        </authorList>
    </citation>
    <scope>NUCLEOTIDE SEQUENCE [LARGE SCALE GENOMIC DNA]</scope>
    <source>
        <strain evidence="10 11">TBRC 5610</strain>
    </source>
</reference>
<dbReference type="PROSITE" id="PS51379">
    <property type="entry name" value="4FE4S_FER_2"/>
    <property type="match status" value="1"/>
</dbReference>
<keyword evidence="4" id="KW-0479">Metal-binding</keyword>
<dbReference type="InterPro" id="IPR007867">
    <property type="entry name" value="GMC_OxRtase_C"/>
</dbReference>
<keyword evidence="11" id="KW-1185">Reference proteome</keyword>
<evidence type="ECO:0000256" key="5">
    <source>
        <dbReference type="ARBA" id="ARBA00022827"/>
    </source>
</evidence>
<evidence type="ECO:0000259" key="9">
    <source>
        <dbReference type="PROSITE" id="PS51379"/>
    </source>
</evidence>
<protein>
    <submittedName>
        <fullName evidence="10">GMC family oxidoreductase</fullName>
    </submittedName>
</protein>
<dbReference type="PANTHER" id="PTHR42784:SF1">
    <property type="entry name" value="PYRANOSE 2-OXIDASE"/>
    <property type="match status" value="1"/>
</dbReference>
<sequence length="529" mass="57692">MIYVIGSGPAGVAASVALTRRGQHVTMLDAGVRLEPEREQVLLRMSAGDPGDWTTADLAVLKEKMSSGAAGIPLKYIAGSDFPYRGADEWLPRDARNVGLLPSFGRGGFGNVWGAAILPYLDSELTGWPLHRGELAPHYEAVLSFMGMSAERDDLEEHFPLYTEKFDAPRVSRQAEALLADLDRNRGALRARGFRYGRSRLAIAARNGDGRDCVACGLCMYGCPYGVIYNPATTLRELARGPRFTYRPGVVVERFREVGGEVRISARPCSGGEPIEFVGSRLYVAAGVLSSTKLFLASTGAYGRELSIKDSQYFLLPLLRYRGTPGVADEPLHTLSQAFVEIFDESLSTNSIHLQLYTYNELFRTAIRATLRGAYPLFRPVSDAFLSRLLAVQGYLHSDLSGTITLRLDPPRGGSPAVLKLDGRYGPQTRQVLKRLVGKLWANRSLLRAVPLGPALTLGEPGRGFHSGGTLPMRERPGPFETDPLGRPHGFDRVHIVDSSVFPTVNASTITLTVMANAHRIAAHDGNAR</sequence>
<evidence type="ECO:0000256" key="2">
    <source>
        <dbReference type="ARBA" id="ARBA00010790"/>
    </source>
</evidence>
<dbReference type="PRINTS" id="PR00420">
    <property type="entry name" value="RNGMNOXGNASE"/>
</dbReference>
<dbReference type="Gene3D" id="3.50.50.60">
    <property type="entry name" value="FAD/NAD(P)-binding domain"/>
    <property type="match status" value="1"/>
</dbReference>
<dbReference type="PROSITE" id="PS00198">
    <property type="entry name" value="4FE4S_FER_1"/>
    <property type="match status" value="1"/>
</dbReference>
<evidence type="ECO:0000313" key="10">
    <source>
        <dbReference type="EMBL" id="NJC69432.1"/>
    </source>
</evidence>
<dbReference type="EMBL" id="JAATVY010000003">
    <property type="protein sequence ID" value="NJC69432.1"/>
    <property type="molecule type" value="Genomic_DNA"/>
</dbReference>
<comment type="similarity">
    <text evidence="2">Belongs to the GMC oxidoreductase family.</text>
</comment>
<dbReference type="RefSeq" id="WP_167924301.1">
    <property type="nucleotide sequence ID" value="NZ_JAATVY010000003.1"/>
</dbReference>
<keyword evidence="3" id="KW-0285">Flavoprotein</keyword>
<evidence type="ECO:0000256" key="7">
    <source>
        <dbReference type="ARBA" id="ARBA00023004"/>
    </source>
</evidence>
<keyword evidence="6" id="KW-0560">Oxidoreductase</keyword>
<name>A0ABX0XVW1_9ACTN</name>
<evidence type="ECO:0000256" key="1">
    <source>
        <dbReference type="ARBA" id="ARBA00001974"/>
    </source>
</evidence>
<dbReference type="Proteomes" id="UP000722989">
    <property type="component" value="Unassembled WGS sequence"/>
</dbReference>
<comment type="cofactor">
    <cofactor evidence="1">
        <name>FAD</name>
        <dbReference type="ChEBI" id="CHEBI:57692"/>
    </cofactor>
</comment>